<feature type="compositionally biased region" description="Basic and acidic residues" evidence="1">
    <location>
        <begin position="284"/>
        <end position="295"/>
    </location>
</feature>
<dbReference type="Proteomes" id="UP000295781">
    <property type="component" value="Chromosome"/>
</dbReference>
<reference evidence="2 3" key="1">
    <citation type="submission" date="2015-09" db="EMBL/GenBank/DDBJ databases">
        <title>Sorangium comparison.</title>
        <authorList>
            <person name="Zaburannyi N."/>
            <person name="Bunk B."/>
            <person name="Overmann J."/>
            <person name="Mueller R."/>
        </authorList>
    </citation>
    <scope>NUCLEOTIDE SEQUENCE [LARGE SCALE GENOMIC DNA]</scope>
    <source>
        <strain evidence="2 3">So ceGT47</strain>
    </source>
</reference>
<feature type="compositionally biased region" description="Basic residues" evidence="1">
    <location>
        <begin position="157"/>
        <end position="166"/>
    </location>
</feature>
<feature type="region of interest" description="Disordered" evidence="1">
    <location>
        <begin position="149"/>
        <end position="305"/>
    </location>
</feature>
<feature type="region of interest" description="Disordered" evidence="1">
    <location>
        <begin position="1"/>
        <end position="133"/>
    </location>
</feature>
<feature type="compositionally biased region" description="Gly residues" evidence="1">
    <location>
        <begin position="251"/>
        <end position="267"/>
    </location>
</feature>
<protein>
    <submittedName>
        <fullName evidence="2">Uncharacterized protein</fullName>
    </submittedName>
</protein>
<organism evidence="2 3">
    <name type="scientific">Sorangium cellulosum</name>
    <name type="common">Polyangium cellulosum</name>
    <dbReference type="NCBI Taxonomy" id="56"/>
    <lineage>
        <taxon>Bacteria</taxon>
        <taxon>Pseudomonadati</taxon>
        <taxon>Myxococcota</taxon>
        <taxon>Polyangia</taxon>
        <taxon>Polyangiales</taxon>
        <taxon>Polyangiaceae</taxon>
        <taxon>Sorangium</taxon>
    </lineage>
</organism>
<feature type="compositionally biased region" description="Basic residues" evidence="1">
    <location>
        <begin position="234"/>
        <end position="247"/>
    </location>
</feature>
<sequence length="305" mass="33295">MHARVHIDMQQVRPDTQQVPVGSDPFSMRHAWSTSSRSRTGTPHLARAQQAALGEERLRQSTHGRRTSRSCAPESALARSSSWSRRTPAWPPGRRRASTSAWAAATSSRWSSVQRSSPRSPTRPTRRRRRSSRCYRRWRTATGRGLGEAVCRASNRGGRRARRRGPRAAEVVHERRESCAATAKGARDGAGAAQETHRACAGARGWRRRTPTGARRRVARAAQDGDQCSAGHQRGVRRRAPRPRRRPTGAAQGGAGACPGGPMGCAGGPAVNGERRRSRGRGPHRSDAEPGDHRQAQNRILGAPV</sequence>
<name>A0A4P2Q0T6_SORCE</name>
<feature type="compositionally biased region" description="Basic residues" evidence="1">
    <location>
        <begin position="205"/>
        <end position="219"/>
    </location>
</feature>
<feature type="compositionally biased region" description="Basic residues" evidence="1">
    <location>
        <begin position="124"/>
        <end position="133"/>
    </location>
</feature>
<evidence type="ECO:0000313" key="3">
    <source>
        <dbReference type="Proteomes" id="UP000295781"/>
    </source>
</evidence>
<dbReference type="EMBL" id="CP012670">
    <property type="protein sequence ID" value="AUX22837.1"/>
    <property type="molecule type" value="Genomic_DNA"/>
</dbReference>
<feature type="compositionally biased region" description="Polar residues" evidence="1">
    <location>
        <begin position="32"/>
        <end position="41"/>
    </location>
</feature>
<evidence type="ECO:0000313" key="2">
    <source>
        <dbReference type="EMBL" id="AUX22837.1"/>
    </source>
</evidence>
<gene>
    <name evidence="2" type="ORF">SOCEGT47_033530</name>
</gene>
<proteinExistence type="predicted"/>
<evidence type="ECO:0000256" key="1">
    <source>
        <dbReference type="SAM" id="MobiDB-lite"/>
    </source>
</evidence>
<dbReference type="AlphaFoldDB" id="A0A4P2Q0T6"/>
<accession>A0A4P2Q0T6</accession>
<feature type="compositionally biased region" description="Low complexity" evidence="1">
    <location>
        <begin position="98"/>
        <end position="123"/>
    </location>
</feature>